<dbReference type="PANTHER" id="PTHR30137">
    <property type="entry name" value="LUCIFERASE-LIKE MONOOXYGENASE"/>
    <property type="match status" value="1"/>
</dbReference>
<name>A0A494X9D9_9BURK</name>
<dbReference type="Pfam" id="PF00296">
    <property type="entry name" value="Bac_luciferase"/>
    <property type="match status" value="1"/>
</dbReference>
<dbReference type="RefSeq" id="WP_121089870.1">
    <property type="nucleotide sequence ID" value="NZ_RBZU01000013.1"/>
</dbReference>
<gene>
    <name evidence="2" type="ORF">D7S86_23295</name>
</gene>
<feature type="domain" description="Luciferase-like" evidence="1">
    <location>
        <begin position="18"/>
        <end position="265"/>
    </location>
</feature>
<dbReference type="InterPro" id="IPR050766">
    <property type="entry name" value="Bact_Lucif_Oxidored"/>
</dbReference>
<dbReference type="Gene3D" id="3.20.20.30">
    <property type="entry name" value="Luciferase-like domain"/>
    <property type="match status" value="1"/>
</dbReference>
<dbReference type="AlphaFoldDB" id="A0A494X9D9"/>
<protein>
    <submittedName>
        <fullName evidence="2">LLM class flavin-dependent oxidoreductase</fullName>
    </submittedName>
</protein>
<dbReference type="InterPro" id="IPR011251">
    <property type="entry name" value="Luciferase-like_dom"/>
</dbReference>
<sequence length="346" mass="38005">MSQVQIDHLAFLTPGNYRGDAVDAGIDDALALFEIGEALGFDGAWVRQRHLEHAVSSAATFLAAATQRTTRIELGTAVIQMGYENPLRLAEDLATVDVLSRGRLNVGLSAGAPPHGALLSERLFDGDPAQIDFSHKRIERLRQNLAGDWIGDETAFVESAAGRVRPRVTPYAVGLADRLWYGGGSRRSAEWAGLNGFNLLIGNVTTGEETDDYREAQFRQLAVYHARWNAYRRARVALGRVVIPTDSADAATRQHYAAYAASRHARTLAPQGERRTLFVPDIVGSSEQIVQTLLADPVLAQVGELRLELPYDFPLEWYEQILTDVVERIAPELGWHAKVAQKAVAV</sequence>
<dbReference type="EMBL" id="RBZU01000013">
    <property type="protein sequence ID" value="RKP47080.1"/>
    <property type="molecule type" value="Genomic_DNA"/>
</dbReference>
<dbReference type="GO" id="GO:0016705">
    <property type="term" value="F:oxidoreductase activity, acting on paired donors, with incorporation or reduction of molecular oxygen"/>
    <property type="evidence" value="ECO:0007669"/>
    <property type="project" value="InterPro"/>
</dbReference>
<evidence type="ECO:0000313" key="3">
    <source>
        <dbReference type="Proteomes" id="UP000270342"/>
    </source>
</evidence>
<keyword evidence="3" id="KW-1185">Reference proteome</keyword>
<dbReference type="GO" id="GO:0005829">
    <property type="term" value="C:cytosol"/>
    <property type="evidence" value="ECO:0007669"/>
    <property type="project" value="TreeGrafter"/>
</dbReference>
<evidence type="ECO:0000313" key="2">
    <source>
        <dbReference type="EMBL" id="RKP47080.1"/>
    </source>
</evidence>
<dbReference type="Proteomes" id="UP000270342">
    <property type="component" value="Unassembled WGS sequence"/>
</dbReference>
<proteinExistence type="predicted"/>
<dbReference type="SUPFAM" id="SSF51679">
    <property type="entry name" value="Bacterial luciferase-like"/>
    <property type="match status" value="1"/>
</dbReference>
<dbReference type="OrthoDB" id="7055978at2"/>
<reference evidence="2 3" key="1">
    <citation type="submission" date="2018-10" db="EMBL/GenBank/DDBJ databases">
        <title>Robbsia sp. DHC34, isolated from soil.</title>
        <authorList>
            <person name="Gao Z.-H."/>
            <person name="Qiu L.-H."/>
        </authorList>
    </citation>
    <scope>NUCLEOTIDE SEQUENCE [LARGE SCALE GENOMIC DNA]</scope>
    <source>
        <strain evidence="2 3">DHC34</strain>
    </source>
</reference>
<dbReference type="PANTHER" id="PTHR30137:SF15">
    <property type="entry name" value="BLL6902 PROTEIN"/>
    <property type="match status" value="1"/>
</dbReference>
<organism evidence="2 3">
    <name type="scientific">Pararobbsia silviterrae</name>
    <dbReference type="NCBI Taxonomy" id="1792498"/>
    <lineage>
        <taxon>Bacteria</taxon>
        <taxon>Pseudomonadati</taxon>
        <taxon>Pseudomonadota</taxon>
        <taxon>Betaproteobacteria</taxon>
        <taxon>Burkholderiales</taxon>
        <taxon>Burkholderiaceae</taxon>
        <taxon>Pararobbsia</taxon>
    </lineage>
</organism>
<dbReference type="InterPro" id="IPR036661">
    <property type="entry name" value="Luciferase-like_sf"/>
</dbReference>
<evidence type="ECO:0000259" key="1">
    <source>
        <dbReference type="Pfam" id="PF00296"/>
    </source>
</evidence>
<comment type="caution">
    <text evidence="2">The sequence shown here is derived from an EMBL/GenBank/DDBJ whole genome shotgun (WGS) entry which is preliminary data.</text>
</comment>
<accession>A0A494X9D9</accession>